<feature type="region of interest" description="Disordered" evidence="2">
    <location>
        <begin position="262"/>
        <end position="326"/>
    </location>
</feature>
<protein>
    <recommendedName>
        <fullName evidence="3">C2H2-type domain-containing protein</fullName>
    </recommendedName>
</protein>
<feature type="domain" description="C2H2-type" evidence="3">
    <location>
        <begin position="2259"/>
        <end position="2287"/>
    </location>
</feature>
<keyword evidence="1" id="KW-0479">Metal-binding</keyword>
<dbReference type="PROSITE" id="PS00028">
    <property type="entry name" value="ZINC_FINGER_C2H2_1"/>
    <property type="match status" value="2"/>
</dbReference>
<dbReference type="InterPro" id="IPR013087">
    <property type="entry name" value="Znf_C2H2_type"/>
</dbReference>
<evidence type="ECO:0000313" key="4">
    <source>
        <dbReference type="EMBL" id="KAK3597677.1"/>
    </source>
</evidence>
<keyword evidence="1" id="KW-0862">Zinc</keyword>
<feature type="region of interest" description="Disordered" evidence="2">
    <location>
        <begin position="1899"/>
        <end position="1928"/>
    </location>
</feature>
<dbReference type="EMBL" id="JAEAOA010002328">
    <property type="protein sequence ID" value="KAK3597677.1"/>
    <property type="molecule type" value="Genomic_DNA"/>
</dbReference>
<dbReference type="Gene3D" id="3.30.160.60">
    <property type="entry name" value="Classic Zinc Finger"/>
    <property type="match status" value="1"/>
</dbReference>
<feature type="region of interest" description="Disordered" evidence="2">
    <location>
        <begin position="114"/>
        <end position="137"/>
    </location>
</feature>
<evidence type="ECO:0000313" key="5">
    <source>
        <dbReference type="Proteomes" id="UP001195483"/>
    </source>
</evidence>
<comment type="caution">
    <text evidence="4">The sequence shown here is derived from an EMBL/GenBank/DDBJ whole genome shotgun (WGS) entry which is preliminary data.</text>
</comment>
<dbReference type="GO" id="GO:0008270">
    <property type="term" value="F:zinc ion binding"/>
    <property type="evidence" value="ECO:0007669"/>
    <property type="project" value="UniProtKB-KW"/>
</dbReference>
<accession>A0AAE0W257</accession>
<organism evidence="4 5">
    <name type="scientific">Potamilus streckersoni</name>
    <dbReference type="NCBI Taxonomy" id="2493646"/>
    <lineage>
        <taxon>Eukaryota</taxon>
        <taxon>Metazoa</taxon>
        <taxon>Spiralia</taxon>
        <taxon>Lophotrochozoa</taxon>
        <taxon>Mollusca</taxon>
        <taxon>Bivalvia</taxon>
        <taxon>Autobranchia</taxon>
        <taxon>Heteroconchia</taxon>
        <taxon>Palaeoheterodonta</taxon>
        <taxon>Unionida</taxon>
        <taxon>Unionoidea</taxon>
        <taxon>Unionidae</taxon>
        <taxon>Ambleminae</taxon>
        <taxon>Lampsilini</taxon>
        <taxon>Potamilus</taxon>
    </lineage>
</organism>
<dbReference type="SMART" id="SM00355">
    <property type="entry name" value="ZnF_C2H2"/>
    <property type="match status" value="3"/>
</dbReference>
<sequence>MSRYHKGYRRGSLNMEQSRYSAYSPGRRLFASNLEALQLLSMKYNFAEQKTRLDTNFSDRQIKTDDNSCTVNRSSLSDVNSNNLEFKSEMKLESIPVIETLTFQKASRINQQEEKRISNAKPIWKSDQGKQNVQSQKLEDTSFSDNIRAYLSGITYTSSEHHSPTCSKSMETKKEGLKQDLATSVLSKQESSSLTQTQVLEINSSLENIMSQSLTGRAASDSVTSSSFRTQFQSQSIIASDTAHHSKYMRLASQLNGDVKFDNHEAVTNPSTKSIRPDSKSSNSFQTSVPSQKISSRFKKDQQRNKEPTCLISSEGKEPANQGAVRRQMTQNIGTRSEPTVSYTASVQNNFEPVDFTVERETCENKVCSADLSIASFIKNKEETRSTEPKNYFHPGNIMLTIPKSNISSVGQMQHKGAKSKKSWDSLAHSRAVKHVKIFSRDPRRHGRLFADNFVQCFSGLESVIQQSDCRVRNHSQAIEDCKGKIEIDTVRKEHLTKAGHFSGFNDNNSLSVKGVKAIGSKKGSNKLVENIYGQKSEKFLPKRHDRIGPRFSNQQSAYEKASIEENKLKVAVSLTRDCSYLEKQSKIERTGTMKDPCRQQNQDRMEIQPLRQITRVTHLNVHGLHFMDLPQQSNLLTSSMNNSGSANVNGNCTSTYARSTLLKDYGYIEKDQGISILQGHSYPGTIHVEERDIERLPKQEQTNAAKAGNKDQVLSIQQKHSYVGLKDVEHKYISRLLEEGQRSAVDTSMKDQVFIFKEQSSHVTKYAKERHTGRLPKEGHGVDKKPADCILDTRKTVTPLEPACDPTQNIKEKRPNKGSGNFNKAVYTPKEMKLFVRHLQAGFAGSNSFNNWKEGDDQAMKHVDKSADKDPSAVRLFDKLPWNKPYERDKHAGNMVQASQFSLKPIKDKTQALLLKDKLNKSDTDHSDKSAEREAETLSSVEGPVKKFSSIVLPCNQAAECNVQFLPHLENFPEIHTVSSHHIPALKDVLITSAAFNSSKEYIPSSVTYNIRNTQALSHTDKTNVGNAIEATYFENYHKSNAQSVLSIDNPIRRDASAVLPSNNFQVTDMLSIITLSERCAEIPPTLISARSDWKPVPAVSQLPVDRIPTHSLMKDEAKIIDREIAQGQEKFLDVDKYSVADVFVTDEDPENYKCLSEVLQSKNSTLNTGCKDGIPHKNTFMNDQQKFSSGKMDQAIFILKENNYPAVNDMGQSHRSRLLQKVQTDSARISHMICTMDPREQTDVSEFFYDKQIIDQGEQDNESEKLENKLPCASYIQSETKDMPVREGSAMATLYKSLPAVAAICKSLESNIPATQVTESVTKVNNHALPSFACMFIDTKSKLVPPMDSLKRDTVLVTDMYNSCHRNASVVPTTTEKNMPHVNNSVDVSSVICADKSTKCGFEATSPMINSSDKNGKVVPSVKISREIVPSHENSYKQNVQLVSSCNNSHEQNAQPVPSCDNFHEQNAQPMPSVDTSSVIDVHALPLLDTSSNRIEQVPLFPENSEISQGHEIMETGEQIFNSFNKDKKVHLSKSLQSLYMNTALNIQPVQPYCSDFSSFEMQDSSKPGCEQTAVDYGNTGEKYDIDVYGNLQPNSLEQNSLGTEKNIPLFPVDAFSLDNKDSFDLDEIIYHPTADLVWEGDAACIFQSQSTPSKKNHKDRGNISSSLTKAITLMNEDKCHTLGMTQLCRGSTLNNSERNIRNLSQPPEFAGLVENERTLEAKTVSKEILLDKVNDVSHNCMMEINKDNKNSEKGKESDMDFIRDILFQMDKTHDKDNYSLLEKTPIETVLKNCHATQIYCSCSDSNGKTSSTITKNLSAEKGSKRSISRTRQNVSITDVLLLEAKKFIRSDTVTGNRSGFNRTRLETSSKRSSRLLLKQLKASPRKLERKTIGKTKAPCMSRRKGTRRKGTEKQLNKGNGSDLEKETCEKAAIATEEKKANRESSIITDFSVKTYHCEDIKSHTEKFLPQIKIPEKTSEYHKTDLEKQDGDKTKYGAQRRNKLAKLTEDAYNADNGESSNGSQSSNTFKHYSKTEKIDADIILTKNAFHENQMEKITNVEGRNEALSLVAKLKERIEKPNQVCPFDDDVNLRDYVSEVRIAKQDTDLVSDKFFSKPRKKRHLGAEENSKSKRSRWCFKAGCLEQLRFGKERKKCIGKNFKRKLKGCHCNEDSEMTITFLKTASGETEIKSKVSEQNETTRGTPHKQTMKKLRTKLVFSREEFEKSKKERRLKQCVYCGEVNKEHLHMIHIKKVHPYRCAHCQKTFQSKKFKWEHHLQTHVQQTYPCGPCDRKFISKLVLERHLASAAHRHRISDILFQQVAKKSSHSKDTIGLLTEAKTSSEMDVSGDIGSFCDASSIAEFVRQHKEQSLILSLIQDQMMLGSEVDVTNLVMEQTNVHSQQPSNLLNSNHAGVRVFTDTNVAWMNAYQHYSQTSPDLNISSLNKALNSHSDSIPRNDSSTYTQIGAGHGSAELTTAICTSNYKSCSGNNKLGEHGSTGQELMHYETFHPGQGPINTSSGLNNNQNSAMVSSGWLSTAVNVMADDSISHDTEYNSWLDQSLPKVSTKHTYSNLQGVSISPHQSGSDCHNFNQLSSQSGNDCLDSILAAQQSNCVLDCKQSCINRIISENMESMHKFNSPCSTGIEARSSYPQSVANTLSPDFGPVQCLYTSGNQHFIEQDAAALNLNAVNSESVVTSCEPTTFCSNKNSNQPCNTNNSMVPQNKPDQSTMSSKGGCNLKALMELDPCLTCGTSKAPIYVNCLSNGHHGTSLVASLLETPQSIQIPCSSYRVLSEENGVNIESEGRLREQLNQILCDIELSEQQAQQF</sequence>
<evidence type="ECO:0000259" key="3">
    <source>
        <dbReference type="PROSITE" id="PS50157"/>
    </source>
</evidence>
<feature type="compositionally biased region" description="Polar residues" evidence="2">
    <location>
        <begin position="266"/>
        <end position="295"/>
    </location>
</feature>
<proteinExistence type="predicted"/>
<gene>
    <name evidence="4" type="ORF">CHS0354_040052</name>
</gene>
<keyword evidence="5" id="KW-1185">Reference proteome</keyword>
<reference evidence="4" key="2">
    <citation type="journal article" date="2021" name="Genome Biol. Evol.">
        <title>Developing a high-quality reference genome for a parasitic bivalve with doubly uniparental inheritance (Bivalvia: Unionida).</title>
        <authorList>
            <person name="Smith C.H."/>
        </authorList>
    </citation>
    <scope>NUCLEOTIDE SEQUENCE</scope>
    <source>
        <strain evidence="4">CHS0354</strain>
        <tissue evidence="4">Mantle</tissue>
    </source>
</reference>
<feature type="domain" description="C2H2-type" evidence="3">
    <location>
        <begin position="2287"/>
        <end position="2311"/>
    </location>
</feature>
<name>A0AAE0W257_9BIVA</name>
<dbReference type="PROSITE" id="PS50157">
    <property type="entry name" value="ZINC_FINGER_C2H2_2"/>
    <property type="match status" value="2"/>
</dbReference>
<dbReference type="InterPro" id="IPR036236">
    <property type="entry name" value="Znf_C2H2_sf"/>
</dbReference>
<keyword evidence="1" id="KW-0863">Zinc-finger</keyword>
<reference evidence="4" key="3">
    <citation type="submission" date="2023-05" db="EMBL/GenBank/DDBJ databases">
        <authorList>
            <person name="Smith C.H."/>
        </authorList>
    </citation>
    <scope>NUCLEOTIDE SEQUENCE</scope>
    <source>
        <strain evidence="4">CHS0354</strain>
        <tissue evidence="4">Mantle</tissue>
    </source>
</reference>
<evidence type="ECO:0000256" key="2">
    <source>
        <dbReference type="SAM" id="MobiDB-lite"/>
    </source>
</evidence>
<reference evidence="4" key="1">
    <citation type="journal article" date="2021" name="Genome Biol. Evol.">
        <title>A High-Quality Reference Genome for a Parasitic Bivalve with Doubly Uniparental Inheritance (Bivalvia: Unionida).</title>
        <authorList>
            <person name="Smith C.H."/>
        </authorList>
    </citation>
    <scope>NUCLEOTIDE SEQUENCE</scope>
    <source>
        <strain evidence="4">CHS0354</strain>
    </source>
</reference>
<feature type="compositionally biased region" description="Basic and acidic residues" evidence="2">
    <location>
        <begin position="918"/>
        <end position="937"/>
    </location>
</feature>
<feature type="region of interest" description="Disordered" evidence="2">
    <location>
        <begin position="918"/>
        <end position="939"/>
    </location>
</feature>
<dbReference type="SUPFAM" id="SSF57667">
    <property type="entry name" value="beta-beta-alpha zinc fingers"/>
    <property type="match status" value="1"/>
</dbReference>
<feature type="compositionally biased region" description="Basic and acidic residues" evidence="2">
    <location>
        <begin position="298"/>
        <end position="307"/>
    </location>
</feature>
<evidence type="ECO:0000256" key="1">
    <source>
        <dbReference type="PROSITE-ProRule" id="PRU00042"/>
    </source>
</evidence>
<dbReference type="Proteomes" id="UP001195483">
    <property type="component" value="Unassembled WGS sequence"/>
</dbReference>